<dbReference type="Gene3D" id="1.10.10.10">
    <property type="entry name" value="Winged helix-like DNA-binding domain superfamily/Winged helix DNA-binding domain"/>
    <property type="match status" value="1"/>
</dbReference>
<comment type="similarity">
    <text evidence="1">Belongs to the sigma-70 factor family. ECF subfamily.</text>
</comment>
<gene>
    <name evidence="8" type="ORF">E0H73_12185</name>
</gene>
<dbReference type="Proteomes" id="UP000291144">
    <property type="component" value="Unassembled WGS sequence"/>
</dbReference>
<comment type="caution">
    <text evidence="8">The sequence shown here is derived from an EMBL/GenBank/DDBJ whole genome shotgun (WGS) entry which is preliminary data.</text>
</comment>
<proteinExistence type="inferred from homology"/>
<dbReference type="Gene3D" id="1.10.1740.10">
    <property type="match status" value="1"/>
</dbReference>
<evidence type="ECO:0000256" key="2">
    <source>
        <dbReference type="ARBA" id="ARBA00023015"/>
    </source>
</evidence>
<evidence type="ECO:0000256" key="1">
    <source>
        <dbReference type="ARBA" id="ARBA00010641"/>
    </source>
</evidence>
<dbReference type="InterPro" id="IPR014325">
    <property type="entry name" value="RNA_pol_sigma-E_actinobac"/>
</dbReference>
<dbReference type="SUPFAM" id="SSF88659">
    <property type="entry name" value="Sigma3 and sigma4 domains of RNA polymerase sigma factors"/>
    <property type="match status" value="1"/>
</dbReference>
<dbReference type="InterPro" id="IPR013249">
    <property type="entry name" value="RNA_pol_sigma70_r4_t2"/>
</dbReference>
<dbReference type="NCBIfam" id="TIGR02983">
    <property type="entry name" value="SigE-fam_strep"/>
    <property type="match status" value="1"/>
</dbReference>
<keyword evidence="9" id="KW-1185">Reference proteome</keyword>
<dbReference type="Pfam" id="PF04542">
    <property type="entry name" value="Sigma70_r2"/>
    <property type="match status" value="1"/>
</dbReference>
<sequence length="172" mass="19562">MTFEEWARQGVPDLLRFATVLCGSGHLAEDLVQDTVIKAHRHWGRIQRAERPDAYLRRMVVNEYLSWRRKWSRFVPRPEIWAEADHQQPDHAVRLADQDEMVAELAKLPRRQRTVLALRYYGGLTDSEIAETIGCSPNTVRSYASRALAALRIELGPSSPATTAPHGVINAH</sequence>
<keyword evidence="3" id="KW-0731">Sigma factor</keyword>
<reference evidence="8 9" key="1">
    <citation type="submission" date="2019-02" db="EMBL/GenBank/DDBJ databases">
        <title>Kribbella capetownensis sp. nov. and Kribbella speibonae sp. nov., isolated from soil.</title>
        <authorList>
            <person name="Curtis S.M."/>
            <person name="Norton I."/>
            <person name="Everest G.J."/>
            <person name="Meyers P.R."/>
        </authorList>
    </citation>
    <scope>NUCLEOTIDE SEQUENCE [LARGE SCALE GENOMIC DNA]</scope>
    <source>
        <strain evidence="8 9">NRRL B-24813</strain>
    </source>
</reference>
<keyword evidence="2" id="KW-0805">Transcription regulation</keyword>
<evidence type="ECO:0000313" key="8">
    <source>
        <dbReference type="EMBL" id="TCC63217.1"/>
    </source>
</evidence>
<dbReference type="GO" id="GO:0003677">
    <property type="term" value="F:DNA binding"/>
    <property type="evidence" value="ECO:0007669"/>
    <property type="project" value="UniProtKB-KW"/>
</dbReference>
<evidence type="ECO:0000259" key="6">
    <source>
        <dbReference type="Pfam" id="PF04542"/>
    </source>
</evidence>
<evidence type="ECO:0000256" key="4">
    <source>
        <dbReference type="ARBA" id="ARBA00023125"/>
    </source>
</evidence>
<protein>
    <submittedName>
        <fullName evidence="8">SigE family RNA polymerase sigma factor</fullName>
    </submittedName>
</protein>
<dbReference type="InterPro" id="IPR014284">
    <property type="entry name" value="RNA_pol_sigma-70_dom"/>
</dbReference>
<dbReference type="GO" id="GO:0016987">
    <property type="term" value="F:sigma factor activity"/>
    <property type="evidence" value="ECO:0007669"/>
    <property type="project" value="UniProtKB-KW"/>
</dbReference>
<feature type="domain" description="RNA polymerase sigma factor 70 region 4 type 2" evidence="7">
    <location>
        <begin position="101"/>
        <end position="151"/>
    </location>
</feature>
<dbReference type="Pfam" id="PF08281">
    <property type="entry name" value="Sigma70_r4_2"/>
    <property type="match status" value="1"/>
</dbReference>
<dbReference type="InterPro" id="IPR013324">
    <property type="entry name" value="RNA_pol_sigma_r3/r4-like"/>
</dbReference>
<dbReference type="InterPro" id="IPR039425">
    <property type="entry name" value="RNA_pol_sigma-70-like"/>
</dbReference>
<dbReference type="InterPro" id="IPR036388">
    <property type="entry name" value="WH-like_DNA-bd_sf"/>
</dbReference>
<dbReference type="NCBIfam" id="TIGR02937">
    <property type="entry name" value="sigma70-ECF"/>
    <property type="match status" value="1"/>
</dbReference>
<dbReference type="InterPro" id="IPR007627">
    <property type="entry name" value="RNA_pol_sigma70_r2"/>
</dbReference>
<evidence type="ECO:0000256" key="5">
    <source>
        <dbReference type="ARBA" id="ARBA00023163"/>
    </source>
</evidence>
<feature type="domain" description="RNA polymerase sigma-70 region 2" evidence="6">
    <location>
        <begin position="11"/>
        <end position="72"/>
    </location>
</feature>
<evidence type="ECO:0000256" key="3">
    <source>
        <dbReference type="ARBA" id="ARBA00023082"/>
    </source>
</evidence>
<keyword evidence="5" id="KW-0804">Transcription</keyword>
<dbReference type="RefSeq" id="WP_131354012.1">
    <property type="nucleotide sequence ID" value="NZ_SJKB01000003.1"/>
</dbReference>
<accession>A0A4R0KT70</accession>
<evidence type="ECO:0000313" key="9">
    <source>
        <dbReference type="Proteomes" id="UP000291144"/>
    </source>
</evidence>
<dbReference type="GO" id="GO:0006352">
    <property type="term" value="P:DNA-templated transcription initiation"/>
    <property type="evidence" value="ECO:0007669"/>
    <property type="project" value="InterPro"/>
</dbReference>
<dbReference type="PANTHER" id="PTHR43133">
    <property type="entry name" value="RNA POLYMERASE ECF-TYPE SIGMA FACTO"/>
    <property type="match status" value="1"/>
</dbReference>
<evidence type="ECO:0000259" key="7">
    <source>
        <dbReference type="Pfam" id="PF08281"/>
    </source>
</evidence>
<keyword evidence="4" id="KW-0238">DNA-binding</keyword>
<dbReference type="SUPFAM" id="SSF88946">
    <property type="entry name" value="Sigma2 domain of RNA polymerase sigma factors"/>
    <property type="match status" value="1"/>
</dbReference>
<dbReference type="InterPro" id="IPR013325">
    <property type="entry name" value="RNA_pol_sigma_r2"/>
</dbReference>
<organism evidence="8 9">
    <name type="scientific">Kribbella pittospori</name>
    <dbReference type="NCBI Taxonomy" id="722689"/>
    <lineage>
        <taxon>Bacteria</taxon>
        <taxon>Bacillati</taxon>
        <taxon>Actinomycetota</taxon>
        <taxon>Actinomycetes</taxon>
        <taxon>Propionibacteriales</taxon>
        <taxon>Kribbellaceae</taxon>
        <taxon>Kribbella</taxon>
    </lineage>
</organism>
<name>A0A4R0KT70_9ACTN</name>
<dbReference type="CDD" id="cd06171">
    <property type="entry name" value="Sigma70_r4"/>
    <property type="match status" value="1"/>
</dbReference>
<dbReference type="EMBL" id="SJKB01000003">
    <property type="protein sequence ID" value="TCC63217.1"/>
    <property type="molecule type" value="Genomic_DNA"/>
</dbReference>
<dbReference type="PANTHER" id="PTHR43133:SF50">
    <property type="entry name" value="ECF RNA POLYMERASE SIGMA FACTOR SIGM"/>
    <property type="match status" value="1"/>
</dbReference>
<dbReference type="OrthoDB" id="3678480at2"/>
<dbReference type="AlphaFoldDB" id="A0A4R0KT70"/>